<feature type="compositionally biased region" description="Basic and acidic residues" evidence="1">
    <location>
        <begin position="393"/>
        <end position="410"/>
    </location>
</feature>
<dbReference type="AlphaFoldDB" id="A0A9X0AYY3"/>
<feature type="region of interest" description="Disordered" evidence="1">
    <location>
        <begin position="31"/>
        <end position="165"/>
    </location>
</feature>
<evidence type="ECO:0000313" key="3">
    <source>
        <dbReference type="Proteomes" id="UP001152300"/>
    </source>
</evidence>
<feature type="compositionally biased region" description="Basic residues" evidence="1">
    <location>
        <begin position="86"/>
        <end position="95"/>
    </location>
</feature>
<feature type="region of interest" description="Disordered" evidence="1">
    <location>
        <begin position="476"/>
        <end position="506"/>
    </location>
</feature>
<sequence length="696" mass="76223">MPSIDGDINMTDSLDRNQNLENIEQRIIKVEKQESAHRGSVVTPAKSGAASRFTATPATTDRPIASIEADESYDPVTPSKSLTRASRGKGRKRARSQSPKKAASAKVTAGKVAKTQQSPKKKDTNNGLKNPQGKLIGEILAEDDDNGEDWEDDYDGARSDENTWDQVNKVIGSTGKPTHPNGRAEGRKLVSWHRTRMMEKLILHIVFECRRAGINLPWDKIAHRLCPGSSGAAAQQYINKMRDILITEGHLVPPPLGKKAVFDPSIRGYIRDTDAEDPKASRSVGWLEEIVDLKESLVIPGVSRGSGTYRRDKTRWQSNKATIGEETPTKIVRARARPDKQLSKSTPKPKEKAVKIKKERSESLDPAEMPSDEDYDPGNRLKIKGHRKRKVKVKNERKYETDEDMDKATESENESFGYSDDETYLVEAPSKKKGSGNHVMTPLAALPVTLKLSPDLLSQFPAGVASNSVQDMLAGTETEDDGSTEEDHDDAETAVGGSTRDGDDVFGPESLSLNNIHGFELQTQALFPPNNYVGGMNHSYDFYSQAGPMNAHDYTSVYNPGYNNHNFANVQAASFENTHGGNSYPNDMFFGMHNFNPTSGMHDGLNFGGSNFGGSNDTMHDMNGGHDNTSSFSHSTGVSSSNSSFAQVPTNIDYDGGAFNYTNASIVPGQSFESPDDGSWVQEFANNVPFKHDGSL</sequence>
<feature type="region of interest" description="Disordered" evidence="1">
    <location>
        <begin position="307"/>
        <end position="422"/>
    </location>
</feature>
<evidence type="ECO:0000313" key="2">
    <source>
        <dbReference type="EMBL" id="KAJ8071512.1"/>
    </source>
</evidence>
<proteinExistence type="predicted"/>
<dbReference type="EMBL" id="JAPEIS010000001">
    <property type="protein sequence ID" value="KAJ8071512.1"/>
    <property type="molecule type" value="Genomic_DNA"/>
</dbReference>
<dbReference type="OrthoDB" id="3903267at2759"/>
<keyword evidence="3" id="KW-1185">Reference proteome</keyword>
<accession>A0A9X0AYY3</accession>
<protein>
    <submittedName>
        <fullName evidence="2">Uncharacterized protein</fullName>
    </submittedName>
</protein>
<dbReference type="Proteomes" id="UP001152300">
    <property type="component" value="Unassembled WGS sequence"/>
</dbReference>
<name>A0A9X0AYY3_9HELO</name>
<feature type="compositionally biased region" description="Basic and acidic residues" evidence="1">
    <location>
        <begin position="336"/>
        <end position="363"/>
    </location>
</feature>
<feature type="compositionally biased region" description="Acidic residues" evidence="1">
    <location>
        <begin position="477"/>
        <end position="492"/>
    </location>
</feature>
<comment type="caution">
    <text evidence="2">The sequence shown here is derived from an EMBL/GenBank/DDBJ whole genome shotgun (WGS) entry which is preliminary data.</text>
</comment>
<gene>
    <name evidence="2" type="ORF">OCU04_001831</name>
</gene>
<organism evidence="2 3">
    <name type="scientific">Sclerotinia nivalis</name>
    <dbReference type="NCBI Taxonomy" id="352851"/>
    <lineage>
        <taxon>Eukaryota</taxon>
        <taxon>Fungi</taxon>
        <taxon>Dikarya</taxon>
        <taxon>Ascomycota</taxon>
        <taxon>Pezizomycotina</taxon>
        <taxon>Leotiomycetes</taxon>
        <taxon>Helotiales</taxon>
        <taxon>Sclerotiniaceae</taxon>
        <taxon>Sclerotinia</taxon>
    </lineage>
</organism>
<feature type="compositionally biased region" description="Basic residues" evidence="1">
    <location>
        <begin position="381"/>
        <end position="392"/>
    </location>
</feature>
<feature type="compositionally biased region" description="Acidic residues" evidence="1">
    <location>
        <begin position="140"/>
        <end position="154"/>
    </location>
</feature>
<evidence type="ECO:0000256" key="1">
    <source>
        <dbReference type="SAM" id="MobiDB-lite"/>
    </source>
</evidence>
<reference evidence="2" key="1">
    <citation type="submission" date="2022-11" db="EMBL/GenBank/DDBJ databases">
        <title>Genome Resource of Sclerotinia nivalis Strain SnTB1, a Plant Pathogen Isolated from American Ginseng.</title>
        <authorList>
            <person name="Fan S."/>
        </authorList>
    </citation>
    <scope>NUCLEOTIDE SEQUENCE</scope>
    <source>
        <strain evidence="2">SnTB1</strain>
    </source>
</reference>